<keyword evidence="4" id="KW-1185">Reference proteome</keyword>
<feature type="region of interest" description="Disordered" evidence="1">
    <location>
        <begin position="34"/>
        <end position="70"/>
    </location>
</feature>
<accession>A0AAE1IQ03</accession>
<feature type="region of interest" description="Disordered" evidence="1">
    <location>
        <begin position="77"/>
        <end position="96"/>
    </location>
</feature>
<comment type="caution">
    <text evidence="3">The sequence shown here is derived from an EMBL/GenBank/DDBJ whole genome shotgun (WGS) entry which is preliminary data.</text>
</comment>
<feature type="region of interest" description="Disordered" evidence="1">
    <location>
        <begin position="185"/>
        <end position="204"/>
    </location>
</feature>
<dbReference type="InterPro" id="IPR040358">
    <property type="entry name" value="At4g22758-like"/>
</dbReference>
<dbReference type="Proteomes" id="UP001293593">
    <property type="component" value="Unassembled WGS sequence"/>
</dbReference>
<organism evidence="3 4">
    <name type="scientific">Acacia crassicarpa</name>
    <name type="common">northern wattle</name>
    <dbReference type="NCBI Taxonomy" id="499986"/>
    <lineage>
        <taxon>Eukaryota</taxon>
        <taxon>Viridiplantae</taxon>
        <taxon>Streptophyta</taxon>
        <taxon>Embryophyta</taxon>
        <taxon>Tracheophyta</taxon>
        <taxon>Spermatophyta</taxon>
        <taxon>Magnoliopsida</taxon>
        <taxon>eudicotyledons</taxon>
        <taxon>Gunneridae</taxon>
        <taxon>Pentapetalae</taxon>
        <taxon>rosids</taxon>
        <taxon>fabids</taxon>
        <taxon>Fabales</taxon>
        <taxon>Fabaceae</taxon>
        <taxon>Caesalpinioideae</taxon>
        <taxon>mimosoid clade</taxon>
        <taxon>Acacieae</taxon>
        <taxon>Acacia</taxon>
    </lineage>
</organism>
<gene>
    <name evidence="3" type="ORF">QN277_008227</name>
</gene>
<dbReference type="PANTHER" id="PTHR33270">
    <property type="entry name" value="BNAC05G50380D PROTEIN"/>
    <property type="match status" value="1"/>
</dbReference>
<evidence type="ECO:0000313" key="4">
    <source>
        <dbReference type="Proteomes" id="UP001293593"/>
    </source>
</evidence>
<dbReference type="Pfam" id="PF23156">
    <property type="entry name" value="DUF7054"/>
    <property type="match status" value="1"/>
</dbReference>
<protein>
    <recommendedName>
        <fullName evidence="2">DUF7054 domain-containing protein</fullName>
    </recommendedName>
</protein>
<reference evidence="3" key="1">
    <citation type="submission" date="2023-10" db="EMBL/GenBank/DDBJ databases">
        <title>Chromosome-level genome of the transformable northern wattle, Acacia crassicarpa.</title>
        <authorList>
            <person name="Massaro I."/>
            <person name="Sinha N.R."/>
            <person name="Poethig S."/>
            <person name="Leichty A.R."/>
        </authorList>
    </citation>
    <scope>NUCLEOTIDE SEQUENCE</scope>
    <source>
        <strain evidence="3">Acra3RX</strain>
        <tissue evidence="3">Leaf</tissue>
    </source>
</reference>
<evidence type="ECO:0000256" key="1">
    <source>
        <dbReference type="SAM" id="MobiDB-lite"/>
    </source>
</evidence>
<dbReference type="AlphaFoldDB" id="A0AAE1IQ03"/>
<feature type="domain" description="DUF7054" evidence="2">
    <location>
        <begin position="96"/>
        <end position="179"/>
    </location>
</feature>
<dbReference type="PANTHER" id="PTHR33270:SF24">
    <property type="entry name" value="EXPRESSED PROTEIN"/>
    <property type="match status" value="1"/>
</dbReference>
<proteinExistence type="predicted"/>
<feature type="compositionally biased region" description="Polar residues" evidence="1">
    <location>
        <begin position="49"/>
        <end position="68"/>
    </location>
</feature>
<evidence type="ECO:0000313" key="3">
    <source>
        <dbReference type="EMBL" id="KAK4255201.1"/>
    </source>
</evidence>
<evidence type="ECO:0000259" key="2">
    <source>
        <dbReference type="Pfam" id="PF23156"/>
    </source>
</evidence>
<dbReference type="InterPro" id="IPR055482">
    <property type="entry name" value="DUF7054"/>
</dbReference>
<sequence>MIGSGRRQILSPSSSCPFVFPRLRLVRHRRLSRTAQIESHRRGKLLGDKSSSFHGGQSSATAVMSSQLRRPKTVPDLISHRNHAGSPPDGGLPRQPPKLLLHVNFLGSLGPVKVVMTQESTVSDLVAASVRQYLKEGRRPILPITDPSAFDLHYSQFSLESVDRGEKVMELGSRNFLLCPRKAAATPDTTEGGTGEGGSMSTTALGPCSKEAEKVGKHNGFAWLKFLDFLL</sequence>
<name>A0AAE1IQ03_9FABA</name>
<dbReference type="EMBL" id="JAWXYG010000013">
    <property type="protein sequence ID" value="KAK4255201.1"/>
    <property type="molecule type" value="Genomic_DNA"/>
</dbReference>